<organism evidence="4 5">
    <name type="scientific">Castanea mollissima</name>
    <name type="common">Chinese chestnut</name>
    <dbReference type="NCBI Taxonomy" id="60419"/>
    <lineage>
        <taxon>Eukaryota</taxon>
        <taxon>Viridiplantae</taxon>
        <taxon>Streptophyta</taxon>
        <taxon>Embryophyta</taxon>
        <taxon>Tracheophyta</taxon>
        <taxon>Spermatophyta</taxon>
        <taxon>Magnoliopsida</taxon>
        <taxon>eudicotyledons</taxon>
        <taxon>Gunneridae</taxon>
        <taxon>Pentapetalae</taxon>
        <taxon>rosids</taxon>
        <taxon>fabids</taxon>
        <taxon>Fagales</taxon>
        <taxon>Fagaceae</taxon>
        <taxon>Castanea</taxon>
    </lineage>
</organism>
<dbReference type="GO" id="GO:0005829">
    <property type="term" value="C:cytosol"/>
    <property type="evidence" value="ECO:0007669"/>
    <property type="project" value="TreeGrafter"/>
</dbReference>
<dbReference type="GO" id="GO:0016020">
    <property type="term" value="C:membrane"/>
    <property type="evidence" value="ECO:0007669"/>
    <property type="project" value="TreeGrafter"/>
</dbReference>
<feature type="region of interest" description="Disordered" evidence="3">
    <location>
        <begin position="1"/>
        <end position="21"/>
    </location>
</feature>
<feature type="compositionally biased region" description="Basic and acidic residues" evidence="3">
    <location>
        <begin position="137"/>
        <end position="147"/>
    </location>
</feature>
<feature type="region of interest" description="Disordered" evidence="3">
    <location>
        <begin position="44"/>
        <end position="100"/>
    </location>
</feature>
<reference evidence="4" key="1">
    <citation type="submission" date="2020-03" db="EMBL/GenBank/DDBJ databases">
        <title>Castanea mollissima Vanexum genome sequencing.</title>
        <authorList>
            <person name="Staton M."/>
        </authorList>
    </citation>
    <scope>NUCLEOTIDE SEQUENCE</scope>
    <source>
        <tissue evidence="4">Leaf</tissue>
    </source>
</reference>
<dbReference type="Pfam" id="PF00257">
    <property type="entry name" value="Dehydrin"/>
    <property type="match status" value="1"/>
</dbReference>
<dbReference type="GO" id="GO:0009737">
    <property type="term" value="P:response to abscisic acid"/>
    <property type="evidence" value="ECO:0007669"/>
    <property type="project" value="TreeGrafter"/>
</dbReference>
<accession>A0A8J4QGI1</accession>
<evidence type="ECO:0008006" key="6">
    <source>
        <dbReference type="Google" id="ProtNLM"/>
    </source>
</evidence>
<dbReference type="GO" id="GO:0009631">
    <property type="term" value="P:cold acclimation"/>
    <property type="evidence" value="ECO:0007669"/>
    <property type="project" value="TreeGrafter"/>
</dbReference>
<dbReference type="InterPro" id="IPR000167">
    <property type="entry name" value="Dehydrin"/>
</dbReference>
<feature type="compositionally biased region" description="Basic and acidic residues" evidence="3">
    <location>
        <begin position="47"/>
        <end position="63"/>
    </location>
</feature>
<evidence type="ECO:0000256" key="3">
    <source>
        <dbReference type="SAM" id="MobiDB-lite"/>
    </source>
</evidence>
<protein>
    <recommendedName>
        <fullName evidence="6">Dehydrin</fullName>
    </recommendedName>
</protein>
<dbReference type="InterPro" id="IPR030513">
    <property type="entry name" value="Dehydrin_CS"/>
</dbReference>
<feature type="region of interest" description="Disordered" evidence="3">
    <location>
        <begin position="137"/>
        <end position="192"/>
    </location>
</feature>
<feature type="compositionally biased region" description="Basic and acidic residues" evidence="3">
    <location>
        <begin position="158"/>
        <end position="192"/>
    </location>
</feature>
<evidence type="ECO:0000256" key="2">
    <source>
        <dbReference type="RuleBase" id="RU003995"/>
    </source>
</evidence>
<dbReference type="GO" id="GO:0009414">
    <property type="term" value="P:response to water deprivation"/>
    <property type="evidence" value="ECO:0007669"/>
    <property type="project" value="UniProtKB-ARBA"/>
</dbReference>
<name>A0A8J4QGI1_9ROSI</name>
<dbReference type="Proteomes" id="UP000737018">
    <property type="component" value="Unassembled WGS sequence"/>
</dbReference>
<dbReference type="AlphaFoldDB" id="A0A8J4QGI1"/>
<evidence type="ECO:0000313" key="5">
    <source>
        <dbReference type="Proteomes" id="UP000737018"/>
    </source>
</evidence>
<keyword evidence="5" id="KW-1185">Reference proteome</keyword>
<dbReference type="OrthoDB" id="1724539at2759"/>
<dbReference type="PROSITE" id="PS00823">
    <property type="entry name" value="DEHYDRIN_2"/>
    <property type="match status" value="1"/>
</dbReference>
<evidence type="ECO:0000313" key="4">
    <source>
        <dbReference type="EMBL" id="KAF3950841.1"/>
    </source>
</evidence>
<sequence length="192" mass="21601">MADQQYSTVQESETAPKVAGESMTCEMFLNKEQNQKLQEDVAMADAKTMKEEEKTTLMEELHRSKSNSSSSSDGEDEGREKKKKKKGLKEKLSGEKEEVDNKCKDTFTPVEKGNEVVNAEATNPEEKKGFIEKIKEKLPGHHKKAEDGFSAECAANEHSPEGEPKEKKGILEKIKEKLPGCHKNEEEEKKDN</sequence>
<dbReference type="EMBL" id="JRKL02005250">
    <property type="protein sequence ID" value="KAF3950841.1"/>
    <property type="molecule type" value="Genomic_DNA"/>
</dbReference>
<proteinExistence type="inferred from homology"/>
<dbReference type="PANTHER" id="PTHR33346">
    <property type="entry name" value="DEHYDRIN XERO 2-RELATED"/>
    <property type="match status" value="1"/>
</dbReference>
<dbReference type="PANTHER" id="PTHR33346:SF2">
    <property type="entry name" value="DEHYDRIN ERD14"/>
    <property type="match status" value="1"/>
</dbReference>
<feature type="compositionally biased region" description="Basic and acidic residues" evidence="3">
    <location>
        <begin position="89"/>
        <end position="100"/>
    </location>
</feature>
<evidence type="ECO:0000256" key="1">
    <source>
        <dbReference type="ARBA" id="ARBA00008403"/>
    </source>
</evidence>
<comment type="similarity">
    <text evidence="1 2">Belongs to the plant dehydrin family.</text>
</comment>
<gene>
    <name evidence="4" type="ORF">CMV_023458</name>
</gene>
<feature type="compositionally biased region" description="Polar residues" evidence="3">
    <location>
        <begin position="1"/>
        <end position="13"/>
    </location>
</feature>
<comment type="caution">
    <text evidence="4">The sequence shown here is derived from an EMBL/GenBank/DDBJ whole genome shotgun (WGS) entry which is preliminary data.</text>
</comment>